<dbReference type="Proteomes" id="UP000221837">
    <property type="component" value="Genome"/>
</dbReference>
<name>A0A1S6UAT6_9CAUD</name>
<gene>
    <name evidence="2" type="ORF">BF_0318</name>
</gene>
<protein>
    <submittedName>
        <fullName evidence="2">DnaJ-like protein</fullName>
    </submittedName>
</protein>
<dbReference type="EMBL" id="KY630187">
    <property type="protein sequence ID" value="AQW88843.1"/>
    <property type="molecule type" value="Genomic_DNA"/>
</dbReference>
<proteinExistence type="predicted"/>
<evidence type="ECO:0000313" key="2">
    <source>
        <dbReference type="EMBL" id="AQW88843.1"/>
    </source>
</evidence>
<accession>A0A1S6UAT6</accession>
<evidence type="ECO:0000313" key="3">
    <source>
        <dbReference type="Proteomes" id="UP000221837"/>
    </source>
</evidence>
<dbReference type="InterPro" id="IPR025309">
    <property type="entry name" value="KTSC_dom"/>
</dbReference>
<reference evidence="2" key="1">
    <citation type="submission" date="2017-02" db="EMBL/GenBank/DDBJ databases">
        <title>Genome sequence of Serratia marcescens phage BF.</title>
        <authorList>
            <person name="Casey E."/>
            <person name="Fitzgerald B."/>
            <person name="Mahony J."/>
            <person name="Lugli G."/>
            <person name="Ventura M."/>
            <person name="van Sinderen D."/>
        </authorList>
    </citation>
    <scope>NUCLEOTIDE SEQUENCE [LARGE SCALE GENOMIC DNA]</scope>
</reference>
<sequence length="177" mass="20567">MHKKELLQAILEAIAPTDVDSSHLQTIEHNGKDLYITFKNGSTYEYDNVPEAMVRQMLKVDSKGKFLWRYIRDKYPYRQVKSIPQHKFDTNPDAVKQRLKYDVDTGEWVDALKPEEIKAVELPVGHEFRAPDGDTYTFQGQQWRNKRTGKVAKKAIGQKMSDIAKRMLKLKGKNNEI</sequence>
<keyword evidence="3" id="KW-1185">Reference proteome</keyword>
<evidence type="ECO:0000259" key="1">
    <source>
        <dbReference type="Pfam" id="PF13619"/>
    </source>
</evidence>
<dbReference type="Pfam" id="PF13619">
    <property type="entry name" value="KTSC"/>
    <property type="match status" value="1"/>
</dbReference>
<feature type="domain" description="KTSC" evidence="1">
    <location>
        <begin position="21"/>
        <end position="75"/>
    </location>
</feature>
<organism evidence="2 3">
    <name type="scientific">Serratia phage BF</name>
    <dbReference type="NCBI Taxonomy" id="1962671"/>
    <lineage>
        <taxon>Viruses</taxon>
        <taxon>Duplodnaviria</taxon>
        <taxon>Heunggongvirae</taxon>
        <taxon>Uroviricota</taxon>
        <taxon>Caudoviricetes</taxon>
        <taxon>Eneladusvirus</taxon>
        <taxon>Eneladusvirus BF</taxon>
    </lineage>
</organism>
<dbReference type="OrthoDB" id="10795at10239"/>